<dbReference type="Gramene" id="KOM58493">
    <property type="protein sequence ID" value="KOM58493"/>
    <property type="gene ID" value="LR48_Vigan11g152700"/>
</dbReference>
<reference evidence="4" key="1">
    <citation type="journal article" date="2015" name="Proc. Natl. Acad. Sci. U.S.A.">
        <title>Genome sequencing of adzuki bean (Vigna angularis) provides insight into high starch and low fat accumulation and domestication.</title>
        <authorList>
            <person name="Yang K."/>
            <person name="Tian Z."/>
            <person name="Chen C."/>
            <person name="Luo L."/>
            <person name="Zhao B."/>
            <person name="Wang Z."/>
            <person name="Yu L."/>
            <person name="Li Y."/>
            <person name="Sun Y."/>
            <person name="Li W."/>
            <person name="Chen Y."/>
            <person name="Li Y."/>
            <person name="Zhang Y."/>
            <person name="Ai D."/>
            <person name="Zhao J."/>
            <person name="Shang C."/>
            <person name="Ma Y."/>
            <person name="Wu B."/>
            <person name="Wang M."/>
            <person name="Gao L."/>
            <person name="Sun D."/>
            <person name="Zhang P."/>
            <person name="Guo F."/>
            <person name="Wang W."/>
            <person name="Li Y."/>
            <person name="Wang J."/>
            <person name="Varshney R.K."/>
            <person name="Wang J."/>
            <person name="Ling H.Q."/>
            <person name="Wan P."/>
        </authorList>
    </citation>
    <scope>NUCLEOTIDE SEQUENCE</scope>
    <source>
        <strain evidence="4">cv. Jingnong 6</strain>
    </source>
</reference>
<feature type="region of interest" description="Disordered" evidence="1">
    <location>
        <begin position="64"/>
        <end position="85"/>
    </location>
</feature>
<evidence type="ECO:0000256" key="2">
    <source>
        <dbReference type="SAM" id="SignalP"/>
    </source>
</evidence>
<organism evidence="3 4">
    <name type="scientific">Phaseolus angularis</name>
    <name type="common">Azuki bean</name>
    <name type="synonym">Vigna angularis</name>
    <dbReference type="NCBI Taxonomy" id="3914"/>
    <lineage>
        <taxon>Eukaryota</taxon>
        <taxon>Viridiplantae</taxon>
        <taxon>Streptophyta</taxon>
        <taxon>Embryophyta</taxon>
        <taxon>Tracheophyta</taxon>
        <taxon>Spermatophyta</taxon>
        <taxon>Magnoliopsida</taxon>
        <taxon>eudicotyledons</taxon>
        <taxon>Gunneridae</taxon>
        <taxon>Pentapetalae</taxon>
        <taxon>rosids</taxon>
        <taxon>fabids</taxon>
        <taxon>Fabales</taxon>
        <taxon>Fabaceae</taxon>
        <taxon>Papilionoideae</taxon>
        <taxon>50 kb inversion clade</taxon>
        <taxon>NPAAA clade</taxon>
        <taxon>indigoferoid/millettioid clade</taxon>
        <taxon>Phaseoleae</taxon>
        <taxon>Vigna</taxon>
    </lineage>
</organism>
<gene>
    <name evidence="3" type="ORF">LR48_Vigan11g152700</name>
</gene>
<feature type="signal peptide" evidence="2">
    <location>
        <begin position="1"/>
        <end position="24"/>
    </location>
</feature>
<accession>A0A0L9VUA4</accession>
<feature type="compositionally biased region" description="Gly residues" evidence="1">
    <location>
        <begin position="66"/>
        <end position="76"/>
    </location>
</feature>
<evidence type="ECO:0000313" key="3">
    <source>
        <dbReference type="EMBL" id="KOM58493.1"/>
    </source>
</evidence>
<proteinExistence type="predicted"/>
<evidence type="ECO:0000256" key="1">
    <source>
        <dbReference type="SAM" id="MobiDB-lite"/>
    </source>
</evidence>
<dbReference type="Proteomes" id="UP000053144">
    <property type="component" value="Chromosome 11"/>
</dbReference>
<name>A0A0L9VUA4_PHAAN</name>
<feature type="chain" id="PRO_5005596970" evidence="2">
    <location>
        <begin position="25"/>
        <end position="107"/>
    </location>
</feature>
<dbReference type="EMBL" id="CM003381">
    <property type="protein sequence ID" value="KOM58493.1"/>
    <property type="molecule type" value="Genomic_DNA"/>
</dbReference>
<protein>
    <submittedName>
        <fullName evidence="3">Uncharacterized protein</fullName>
    </submittedName>
</protein>
<evidence type="ECO:0000313" key="4">
    <source>
        <dbReference type="Proteomes" id="UP000053144"/>
    </source>
</evidence>
<dbReference type="AlphaFoldDB" id="A0A0L9VUA4"/>
<sequence length="107" mass="11552">MIAELWRVMHSWWPLLLCKVIANGFHPTTLTRSANREQPLKTFAQRIYSLCECPGREHLARVEGRNAGGGVGGGGRGGEREEGYMGGEGVDVDFAEAKCGGGCTLES</sequence>
<keyword evidence="2" id="KW-0732">Signal</keyword>